<dbReference type="SMART" id="SM00325">
    <property type="entry name" value="RhoGEF"/>
    <property type="match status" value="1"/>
</dbReference>
<feature type="domain" description="PH" evidence="2">
    <location>
        <begin position="1363"/>
        <end position="1461"/>
    </location>
</feature>
<dbReference type="Pfam" id="PF00169">
    <property type="entry name" value="PH"/>
    <property type="match status" value="1"/>
</dbReference>
<dbReference type="InterPro" id="IPR035899">
    <property type="entry name" value="DBL_dom_sf"/>
</dbReference>
<dbReference type="PANTHER" id="PTHR12673:SF92">
    <property type="entry name" value="DH DOMAIN-CONTAINING PROTEIN"/>
    <property type="match status" value="1"/>
</dbReference>
<organism evidence="4 5">
    <name type="scientific">Tieghemostelium lacteum</name>
    <name type="common">Slime mold</name>
    <name type="synonym">Dictyostelium lacteum</name>
    <dbReference type="NCBI Taxonomy" id="361077"/>
    <lineage>
        <taxon>Eukaryota</taxon>
        <taxon>Amoebozoa</taxon>
        <taxon>Evosea</taxon>
        <taxon>Eumycetozoa</taxon>
        <taxon>Dictyostelia</taxon>
        <taxon>Dictyosteliales</taxon>
        <taxon>Raperosteliaceae</taxon>
        <taxon>Tieghemostelium</taxon>
    </lineage>
</organism>
<feature type="region of interest" description="Disordered" evidence="1">
    <location>
        <begin position="1544"/>
        <end position="1607"/>
    </location>
</feature>
<dbReference type="Pfam" id="PF00621">
    <property type="entry name" value="RhoGEF"/>
    <property type="match status" value="1"/>
</dbReference>
<reference evidence="4 5" key="1">
    <citation type="submission" date="2015-12" db="EMBL/GenBank/DDBJ databases">
        <title>Dictyostelia acquired genes for synthesis and detection of signals that induce cell-type specialization by lateral gene transfer from prokaryotes.</title>
        <authorList>
            <person name="Gloeckner G."/>
            <person name="Schaap P."/>
        </authorList>
    </citation>
    <scope>NUCLEOTIDE SEQUENCE [LARGE SCALE GENOMIC DNA]</scope>
    <source>
        <strain evidence="4 5">TK</strain>
    </source>
</reference>
<dbReference type="InterPro" id="IPR000048">
    <property type="entry name" value="IQ_motif_EF-hand-BS"/>
</dbReference>
<dbReference type="PROSITE" id="PS50010">
    <property type="entry name" value="DH_2"/>
    <property type="match status" value="1"/>
</dbReference>
<feature type="domain" description="DH" evidence="3">
    <location>
        <begin position="1149"/>
        <end position="1334"/>
    </location>
</feature>
<feature type="region of interest" description="Disordered" evidence="1">
    <location>
        <begin position="1474"/>
        <end position="1528"/>
    </location>
</feature>
<keyword evidence="5" id="KW-1185">Reference proteome</keyword>
<dbReference type="Gene3D" id="2.30.29.30">
    <property type="entry name" value="Pleckstrin-homology domain (PH domain)/Phosphotyrosine-binding domain (PTB)"/>
    <property type="match status" value="1"/>
</dbReference>
<feature type="compositionally biased region" description="Low complexity" evidence="1">
    <location>
        <begin position="1555"/>
        <end position="1606"/>
    </location>
</feature>
<dbReference type="SUPFAM" id="SSF48065">
    <property type="entry name" value="DBL homology domain (DH-domain)"/>
    <property type="match status" value="1"/>
</dbReference>
<dbReference type="SUPFAM" id="SSF50729">
    <property type="entry name" value="PH domain-like"/>
    <property type="match status" value="1"/>
</dbReference>
<name>A0A151Z724_TIELA</name>
<feature type="compositionally biased region" description="Basic and acidic residues" evidence="1">
    <location>
        <begin position="1474"/>
        <end position="1486"/>
    </location>
</feature>
<comment type="caution">
    <text evidence="4">The sequence shown here is derived from an EMBL/GenBank/DDBJ whole genome shotgun (WGS) entry which is preliminary data.</text>
</comment>
<dbReference type="InterPro" id="IPR001849">
    <property type="entry name" value="PH_domain"/>
</dbReference>
<dbReference type="SMART" id="SM00015">
    <property type="entry name" value="IQ"/>
    <property type="match status" value="1"/>
</dbReference>
<evidence type="ECO:0000256" key="1">
    <source>
        <dbReference type="SAM" id="MobiDB-lite"/>
    </source>
</evidence>
<proteinExistence type="predicted"/>
<feature type="compositionally biased region" description="Polar residues" evidence="1">
    <location>
        <begin position="1496"/>
        <end position="1515"/>
    </location>
</feature>
<dbReference type="SMART" id="SM00233">
    <property type="entry name" value="PH"/>
    <property type="match status" value="1"/>
</dbReference>
<dbReference type="InterPro" id="IPR051092">
    <property type="entry name" value="FYVE_RhoGEF_PH"/>
</dbReference>
<evidence type="ECO:0000259" key="2">
    <source>
        <dbReference type="PROSITE" id="PS50003"/>
    </source>
</evidence>
<dbReference type="Proteomes" id="UP000076078">
    <property type="component" value="Unassembled WGS sequence"/>
</dbReference>
<dbReference type="Gene3D" id="1.20.900.10">
    <property type="entry name" value="Dbl homology (DH) domain"/>
    <property type="match status" value="1"/>
</dbReference>
<dbReference type="InParanoid" id="A0A151Z724"/>
<dbReference type="InterPro" id="IPR011993">
    <property type="entry name" value="PH-like_dom_sf"/>
</dbReference>
<dbReference type="PROSITE" id="PS50003">
    <property type="entry name" value="PH_DOMAIN"/>
    <property type="match status" value="1"/>
</dbReference>
<evidence type="ECO:0000313" key="5">
    <source>
        <dbReference type="Proteomes" id="UP000076078"/>
    </source>
</evidence>
<accession>A0A151Z724</accession>
<protein>
    <submittedName>
        <fullName evidence="4">Pleckstrin (PH) domain-containing protein</fullName>
    </submittedName>
</protein>
<dbReference type="CDD" id="cd00160">
    <property type="entry name" value="RhoGEF"/>
    <property type="match status" value="1"/>
</dbReference>
<dbReference type="InterPro" id="IPR000219">
    <property type="entry name" value="DH_dom"/>
</dbReference>
<evidence type="ECO:0000313" key="4">
    <source>
        <dbReference type="EMBL" id="KYQ89762.1"/>
    </source>
</evidence>
<dbReference type="OrthoDB" id="660555at2759"/>
<dbReference type="EMBL" id="LODT01000039">
    <property type="protein sequence ID" value="KYQ89762.1"/>
    <property type="molecule type" value="Genomic_DNA"/>
</dbReference>
<dbReference type="GO" id="GO:0005085">
    <property type="term" value="F:guanyl-nucleotide exchange factor activity"/>
    <property type="evidence" value="ECO:0007669"/>
    <property type="project" value="InterPro"/>
</dbReference>
<dbReference type="PANTHER" id="PTHR12673">
    <property type="entry name" value="FACIOGENITAL DYSPLASIA PROTEIN"/>
    <property type="match status" value="1"/>
</dbReference>
<dbReference type="Pfam" id="PF00612">
    <property type="entry name" value="IQ"/>
    <property type="match status" value="1"/>
</dbReference>
<dbReference type="PROSITE" id="PS50096">
    <property type="entry name" value="IQ"/>
    <property type="match status" value="1"/>
</dbReference>
<sequence>MARTKNCRRKPYSYLPTTLQDYSQYYNKYLNHLKGIEYLLYDKLNHKLISNDYLFFSDILLNFDKFDNKTKSTIFEKLSNHQLSKYIKDIILNNKLDLVPSSLYYIVENYNQSFFNPLFRLLEKENILWRNKNNIGHTSIFKIKDFLLNFFQKVYQSIKSLVTFDHLEITSTSFKVCLYSYYEFPDLLYILMTFFSKMPEDLQKESIQPIFKSLLDASNNYINTIEPREYLTECSQSLKLFSSHIGIDNAVKFLIDSLNEKENEYYMSIDFLFHHFEAFDFIQSNFSSIIMKLFNLAIDFDNKVRSLKSISLLNEITKKFNKIEYGEEQLSLILANIHKCKFSLELIDYLCVIVKRYPMSFEQNFHSYWSEIKGDFIHWTKFLDTLMVSLGETFQTKYLDKYNVHLTPTQFWKSYKKYILDLYTDKSRLMSIDVHEIKSFKFLWQLYLDIDNLTDIDLDERQEMLTEISSLMFGKLDYIDSFKFTKMINQHLNGKGLPKFQLLIDKYIDDCDKTSYFLTQNAKILVSNLIVCDKLKYGLPYVEKILDIEKYSEITKYQYTSALQILLISKQSQLDIDHLILPWLKQYQLRPSKKRNGIFHQILLSTPNPNSIFGEYIQFLLKSMDPKSVYRLVIDLVEKPNVFTLNLSHEIFSVKIQPKLFYQLVRLVAPIQLKPTEIDLIRFDFILRNILNYSIELNLGKRSKINIISNLAMVSKRFFKMIGNIICHNEKFEFRYQCDIMTTHSIIQPDSVPAHMNQYDLIYIPPHLIESSIYEHLKSLKLNLPINITGNRPLKSLLRLKLSKNFPVQLVSIFVNILKNSPSIQEVKIDISPESKFLTNDLIEYLIKETQHLKILTLITSKYNSTTPESNLIANFIKEMEIKEIMCPKFKFVHKIIYLIGDVYVVMSKKSKNNIVISSPSNFRVVTNSENEESVDKTRESTESAVTALDSSNYDNQSEFNDYNNNIYDSQDQDMESPPIQQLNNKPVIPASSTKPKISLNSYLQEQHRKAINEKVYFKVTPKLLEEVKEWEDKKNEYSKSIDHLLENKSKQLQMIFNEYLQEMKPILDTFNFDDSLKRDILNREKSRLDSVQQKLFGSKNASLSALEEQISSRKLEINMHNKITLIQSHVRGWLQRLRYREMMRHIALRNKCANEIMETERNYVQNLGILIDQFLVPLQTTKKDLLSSAEITSVFSNCSLIHGVHKELLDSLEKKYAKWSNEQSLAVCFLDLTPFLKLYTQYINNFNHATITLNECKKRDPKVKEFFGNKDKSKDLGSRDFLDLQIQPVQRIPRYKLLLTELLQHTPSIHKDYENIKLALKEIQNLAISINESKRDAEGFEKTILIQSSLTRNIELIQPSRKHIKDGIIQFEKRGQLKERYLFLFNDALLLCKKVQNIFDSSPRYSPVSFMKLAGAITLLAEDPEFKNGFAVLGNEHLYFYTKSPVEQLEWFLVIKEVIKDLEQSDSTLKKDEVKEQPMVREVSSKHASVADIKQLTNSNSNNNLGPTLSNPRNSVKLEQKQSVSQINQPLVIERNSKLYDHSNVSGSGGLHFSPQSSSSTPSGNSMFPPLNPLSLSNSSSGSNTSSPSSSSTNIMPPVYNNYQPIQPPQPTAVNLTIRELINIYNEINTLQTQLLQPSNQLEVIFGSYIKNINQQELNSNLQKINDLLSKIINLKNRSVTLLKEDEISNSLQNVITQGKDNIGSFNLWLKQAFPLGNADPNSQQPRTLIINLMKWYNNLHKIWLEVLDYKK</sequence>
<evidence type="ECO:0000259" key="3">
    <source>
        <dbReference type="PROSITE" id="PS50010"/>
    </source>
</evidence>
<dbReference type="GO" id="GO:0005737">
    <property type="term" value="C:cytoplasm"/>
    <property type="evidence" value="ECO:0007669"/>
    <property type="project" value="TreeGrafter"/>
</dbReference>
<gene>
    <name evidence="4" type="ORF">DLAC_09730</name>
</gene>